<reference evidence="1" key="1">
    <citation type="submission" date="2020-05" db="EMBL/GenBank/DDBJ databases">
        <authorList>
            <person name="Chiriac C."/>
            <person name="Salcher M."/>
            <person name="Ghai R."/>
            <person name="Kavagutti S V."/>
        </authorList>
    </citation>
    <scope>NUCLEOTIDE SEQUENCE</scope>
</reference>
<protein>
    <submittedName>
        <fullName evidence="1">Uncharacterized protein</fullName>
    </submittedName>
</protein>
<sequence>MASNINPANIDNTYPIAGKENSSQGFRDNFSSIKNNFAYAQNEITDLQNKALVTTALNGQTLNNDMAGGVIKRPQLQGWTNTLKDNGVVTGSITLDFTNGNFQKITTSGPVQINFTNWPQSAGTGAAGYGVMRVWVVLGAVTDTIALDSAKVTLGVSDLAGYNAGTGIVNFDQAGSYLLEFSSINGGDNYLVTDITRSQTTLRGVNLYYNPDVNSTVMVGYGKTGLATALPLERGQNMISTLGSYNSMGVGNLTVANITYRQTDTNEIAGYTVSAARGNLQTGTIQAVKSNDLLGYYNASAYTGNIANLTNGNTFQQVAGITFFATGSNVSYGLGGNIAFFTADDGGTNTNQLAQAVGIENDQSVRLYGNVTIAGTLNVIGQSTLAANITTVANLANVGDVSISSISGGQVLAYNEATRKWINSSGLVSNVANVGDVSLSTITGDDFLRYDSTQRKWINTAYTGATVNHTVTIVDNGSGSQNVFAINGTKLKTSTGVLYGTTGLTLTRGGFYKFDISNATNADAGLGFSTTPDTTAPVGISAYTTGVTRVGTAGTAGAYVTIRITDTTTSPLYLYGIKTSTPDNTLYGAATPIYIVSAQTAEQSITGNLTVGDNTHASNVTVFGSANIANYLTAYSGVQNTPIGTVAPSLAYFTQANITTGNATTFTAKAIGNVTPGTGAFTTLSATSTTSLSGNLIYTGTYVPGNTGSAGTAGQIALTATHIYVCVSTNSWLRANLVAW</sequence>
<gene>
    <name evidence="1" type="ORF">UFOVP190_373</name>
</gene>
<proteinExistence type="predicted"/>
<accession>A0A6J7WPN6</accession>
<name>A0A6J7WPN6_9CAUD</name>
<organism evidence="1">
    <name type="scientific">uncultured Caudovirales phage</name>
    <dbReference type="NCBI Taxonomy" id="2100421"/>
    <lineage>
        <taxon>Viruses</taxon>
        <taxon>Duplodnaviria</taxon>
        <taxon>Heunggongvirae</taxon>
        <taxon>Uroviricota</taxon>
        <taxon>Caudoviricetes</taxon>
        <taxon>Peduoviridae</taxon>
        <taxon>Maltschvirus</taxon>
        <taxon>Maltschvirus maltsch</taxon>
    </lineage>
</organism>
<dbReference type="EMBL" id="LR798243">
    <property type="protein sequence ID" value="CAB5215044.1"/>
    <property type="molecule type" value="Genomic_DNA"/>
</dbReference>
<evidence type="ECO:0000313" key="1">
    <source>
        <dbReference type="EMBL" id="CAB5215044.1"/>
    </source>
</evidence>